<feature type="region of interest" description="Disordered" evidence="1">
    <location>
        <begin position="1"/>
        <end position="31"/>
    </location>
</feature>
<proteinExistence type="predicted"/>
<protein>
    <submittedName>
        <fullName evidence="2">Uncharacterized protein</fullName>
    </submittedName>
</protein>
<accession>I4YM30</accession>
<sequence length="66" mass="7340">MQDQGRPRAAARCDKRSGGIPYGRGWHPPPSWPFPDQVRERFGHRVSAWNDTLSVMAGLVPAISIV</sequence>
<evidence type="ECO:0000313" key="2">
    <source>
        <dbReference type="EMBL" id="EIM25022.1"/>
    </source>
</evidence>
<name>I4YM30_9HYPH</name>
<dbReference type="RefSeq" id="WP_009493227.1">
    <property type="nucleotide sequence ID" value="NZ_CP141048.1"/>
</dbReference>
<dbReference type="Proteomes" id="UP000003947">
    <property type="component" value="Unassembled WGS sequence"/>
</dbReference>
<reference evidence="2 3" key="1">
    <citation type="submission" date="2012-02" db="EMBL/GenBank/DDBJ databases">
        <title>Improved High-Quality Draft sequence of Microvirga sp. WSM3557.</title>
        <authorList>
            <consortium name="US DOE Joint Genome Institute"/>
            <person name="Lucas S."/>
            <person name="Han J."/>
            <person name="Lapidus A."/>
            <person name="Cheng J.-F."/>
            <person name="Goodwin L."/>
            <person name="Pitluck S."/>
            <person name="Peters L."/>
            <person name="Zhang X."/>
            <person name="Detter J.C."/>
            <person name="Han C."/>
            <person name="Tapia R."/>
            <person name="Land M."/>
            <person name="Hauser L."/>
            <person name="Kyrpides N."/>
            <person name="Ivanova N."/>
            <person name="Pagani I."/>
            <person name="Brau L."/>
            <person name="Yates R."/>
            <person name="O'Hara G."/>
            <person name="Rui T."/>
            <person name="Howieson J."/>
            <person name="Reeve W."/>
            <person name="Woyke T."/>
        </authorList>
    </citation>
    <scope>NUCLEOTIDE SEQUENCE [LARGE SCALE GENOMIC DNA]</scope>
    <source>
        <strain evidence="2 3">WSM3557</strain>
    </source>
</reference>
<organism evidence="2 3">
    <name type="scientific">Microvirga lotononidis</name>
    <dbReference type="NCBI Taxonomy" id="864069"/>
    <lineage>
        <taxon>Bacteria</taxon>
        <taxon>Pseudomonadati</taxon>
        <taxon>Pseudomonadota</taxon>
        <taxon>Alphaproteobacteria</taxon>
        <taxon>Hyphomicrobiales</taxon>
        <taxon>Methylobacteriaceae</taxon>
        <taxon>Microvirga</taxon>
    </lineage>
</organism>
<dbReference type="PATRIC" id="fig|864069.3.peg.6163"/>
<dbReference type="EMBL" id="JH660647">
    <property type="protein sequence ID" value="EIM25022.1"/>
    <property type="molecule type" value="Genomic_DNA"/>
</dbReference>
<keyword evidence="3" id="KW-1185">Reference proteome</keyword>
<dbReference type="AlphaFoldDB" id="I4YM30"/>
<evidence type="ECO:0000256" key="1">
    <source>
        <dbReference type="SAM" id="MobiDB-lite"/>
    </source>
</evidence>
<gene>
    <name evidence="2" type="ORF">MicloDRAFT_00057420</name>
</gene>
<evidence type="ECO:0000313" key="3">
    <source>
        <dbReference type="Proteomes" id="UP000003947"/>
    </source>
</evidence>
<dbReference type="STRING" id="864069.MicloDRAFT_00057420"/>
<dbReference type="HOGENOM" id="CLU_2826325_0_0_5"/>